<accession>A0A811BQ33</accession>
<keyword evidence="1" id="KW-1133">Transmembrane helix</keyword>
<keyword evidence="1" id="KW-0472">Membrane</keyword>
<reference evidence="2" key="1">
    <citation type="submission" date="2021-04" db="EMBL/GenBank/DDBJ databases">
        <title>Draft Genome Sequence of Pandoravirus japonicus, Isolated from the Sabaishi River of Niigata, Japan.</title>
        <authorList>
            <person name="Hosokawa N."/>
            <person name="Takahashi H."/>
            <person name="Aoki K."/>
            <person name="Takemura M."/>
        </authorList>
    </citation>
    <scope>NUCLEOTIDE SEQUENCE</scope>
</reference>
<evidence type="ECO:0000313" key="2">
    <source>
        <dbReference type="EMBL" id="BCU03157.1"/>
    </source>
</evidence>
<dbReference type="EMBL" id="LC625835">
    <property type="protein sequence ID" value="BCU03157.1"/>
    <property type="molecule type" value="Genomic_DNA"/>
</dbReference>
<keyword evidence="1" id="KW-0812">Transmembrane</keyword>
<dbReference type="Proteomes" id="UP001253637">
    <property type="component" value="Segment"/>
</dbReference>
<organism evidence="2 3">
    <name type="scientific">Pandoravirus japonicus</name>
    <dbReference type="NCBI Taxonomy" id="2823154"/>
    <lineage>
        <taxon>Viruses</taxon>
        <taxon>Pandoravirus</taxon>
    </lineage>
</organism>
<sequence length="238" mass="26364">MSTTTSTARAPRYAKTDLSRFPLLDAPYSKYYGPLDPYGALDLPIAVSLALVFLLVSYSISLFAFCPALALVASVVAALRARKHRARQRLCQHRASIKAALAQHAPGAYLHADIHQLTDGESYSPRPRGFFVMVDLPHSPDSTTPRNAVVYDQYQMQHMWPHLDADDDWIDLFHSVPASTDPDLHPADAHNVYIAKRPVADFNPFLSPAARADIHMQQLLHADDSGDDDDDDADSQDD</sequence>
<feature type="transmembrane region" description="Helical" evidence="1">
    <location>
        <begin position="46"/>
        <end position="79"/>
    </location>
</feature>
<proteinExistence type="predicted"/>
<evidence type="ECO:0000256" key="1">
    <source>
        <dbReference type="SAM" id="Phobius"/>
    </source>
</evidence>
<protein>
    <submittedName>
        <fullName evidence="2">Uncharacterized protein</fullName>
    </submittedName>
</protein>
<evidence type="ECO:0000313" key="3">
    <source>
        <dbReference type="Proteomes" id="UP001253637"/>
    </source>
</evidence>
<name>A0A811BQ33_9VIRU</name>